<dbReference type="Proteomes" id="UP001056778">
    <property type="component" value="Chromosome 8"/>
</dbReference>
<organism evidence="1 2">
    <name type="scientific">Holotrichia oblita</name>
    <name type="common">Chafer beetle</name>
    <dbReference type="NCBI Taxonomy" id="644536"/>
    <lineage>
        <taxon>Eukaryota</taxon>
        <taxon>Metazoa</taxon>
        <taxon>Ecdysozoa</taxon>
        <taxon>Arthropoda</taxon>
        <taxon>Hexapoda</taxon>
        <taxon>Insecta</taxon>
        <taxon>Pterygota</taxon>
        <taxon>Neoptera</taxon>
        <taxon>Endopterygota</taxon>
        <taxon>Coleoptera</taxon>
        <taxon>Polyphaga</taxon>
        <taxon>Scarabaeiformia</taxon>
        <taxon>Scarabaeidae</taxon>
        <taxon>Melolonthinae</taxon>
        <taxon>Holotrichia</taxon>
    </lineage>
</organism>
<gene>
    <name evidence="1" type="ORF">MML48_8g00010484</name>
</gene>
<name>A0ACB9SNT6_HOLOL</name>
<keyword evidence="1" id="KW-0647">Proteasome</keyword>
<evidence type="ECO:0000313" key="1">
    <source>
        <dbReference type="EMBL" id="KAI4456261.1"/>
    </source>
</evidence>
<reference evidence="1" key="1">
    <citation type="submission" date="2022-04" db="EMBL/GenBank/DDBJ databases">
        <title>Chromosome-scale genome assembly of Holotrichia oblita Faldermann.</title>
        <authorList>
            <person name="Rongchong L."/>
        </authorList>
    </citation>
    <scope>NUCLEOTIDE SEQUENCE</scope>
    <source>
        <strain evidence="1">81SQS9</strain>
    </source>
</reference>
<comment type="caution">
    <text evidence="1">The sequence shown here is derived from an EMBL/GenBank/DDBJ whole genome shotgun (WGS) entry which is preliminary data.</text>
</comment>
<sequence length="494" mass="56553">MESIATESGKIVKMEVDYSSTCDEKIPECKKLAVAGKMHDALDILLALEKQTRTGADMVSTGRVLVAIVQICREANNWNALFEHIILLSKRRSQLKQAVAKMVQECCTYVDQTPDKETMIKLIDTLRHVTEGKIYVEVERARLTHRLAKIREEEGDIDEAANIIQELQVETYGSMDKREKVELILEQMRLCIAKQDYIRTQIISKKINTKFFEDETAQDLKLKYYRLMMQLDEHDGSYLATCKHYRAVLNTPSIQNDQGDRQAAAQAVVLYLVLAPYDNEQSDLTHRVLTDKALDEIPQFRQLLKLFTTPELIKWSGLCELYENALKSTPIFSGNEQAKQRWKDMRYAKKSKQCLEQPLEFHQISKNDGLGKNHGSLMIGLGLVVCFSRSRVVEHNIRVMAKYYTRIKISRMSELLDLSTAETEEFLSQMVVSKSVQAKTDRPSGVVHFQQTKDPSDVLNDWAHDLSSLMQLVNKTTHLINKEECVHKHLAAVA</sequence>
<accession>A0ACB9SNT6</accession>
<evidence type="ECO:0000313" key="2">
    <source>
        <dbReference type="Proteomes" id="UP001056778"/>
    </source>
</evidence>
<proteinExistence type="predicted"/>
<keyword evidence="2" id="KW-1185">Reference proteome</keyword>
<dbReference type="EMBL" id="CM043022">
    <property type="protein sequence ID" value="KAI4456261.1"/>
    <property type="molecule type" value="Genomic_DNA"/>
</dbReference>
<protein>
    <submittedName>
        <fullName evidence="1">26s proteasome non-atpase regulatory subunit 12/cop9 signalosome complex subunit 4</fullName>
    </submittedName>
</protein>